<keyword evidence="3" id="KW-1185">Reference proteome</keyword>
<dbReference type="AlphaFoldDB" id="A0AA40AHV3"/>
<dbReference type="EMBL" id="JAUKUA010000004">
    <property type="protein sequence ID" value="KAK0716101.1"/>
    <property type="molecule type" value="Genomic_DNA"/>
</dbReference>
<dbReference type="Proteomes" id="UP001172102">
    <property type="component" value="Unassembled WGS sequence"/>
</dbReference>
<dbReference type="InterPro" id="IPR000210">
    <property type="entry name" value="BTB/POZ_dom"/>
</dbReference>
<evidence type="ECO:0000313" key="3">
    <source>
        <dbReference type="Proteomes" id="UP001172102"/>
    </source>
</evidence>
<reference evidence="2" key="1">
    <citation type="submission" date="2023-06" db="EMBL/GenBank/DDBJ databases">
        <title>Genome-scale phylogeny and comparative genomics of the fungal order Sordariales.</title>
        <authorList>
            <consortium name="Lawrence Berkeley National Laboratory"/>
            <person name="Hensen N."/>
            <person name="Bonometti L."/>
            <person name="Westerberg I."/>
            <person name="Brannstrom I.O."/>
            <person name="Guillou S."/>
            <person name="Cros-Aarteil S."/>
            <person name="Calhoun S."/>
            <person name="Haridas S."/>
            <person name="Kuo A."/>
            <person name="Mondo S."/>
            <person name="Pangilinan J."/>
            <person name="Riley R."/>
            <person name="Labutti K."/>
            <person name="Andreopoulos B."/>
            <person name="Lipzen A."/>
            <person name="Chen C."/>
            <person name="Yanf M."/>
            <person name="Daum C."/>
            <person name="Ng V."/>
            <person name="Clum A."/>
            <person name="Steindorff A."/>
            <person name="Ohm R."/>
            <person name="Martin F."/>
            <person name="Silar P."/>
            <person name="Natvig D."/>
            <person name="Lalanne C."/>
            <person name="Gautier V."/>
            <person name="Ament-Velasquez S.L."/>
            <person name="Kruys A."/>
            <person name="Hutchinson M.I."/>
            <person name="Powell A.J."/>
            <person name="Barry K."/>
            <person name="Miller A.N."/>
            <person name="Grigoriev I.V."/>
            <person name="Debuchy R."/>
            <person name="Gladieux P."/>
            <person name="Thoren M.H."/>
            <person name="Johannesson H."/>
        </authorList>
    </citation>
    <scope>NUCLEOTIDE SEQUENCE</scope>
    <source>
        <strain evidence="2">SMH4607-1</strain>
    </source>
</reference>
<evidence type="ECO:0000259" key="1">
    <source>
        <dbReference type="PROSITE" id="PS50097"/>
    </source>
</evidence>
<dbReference type="PROSITE" id="PS50097">
    <property type="entry name" value="BTB"/>
    <property type="match status" value="1"/>
</dbReference>
<dbReference type="Pfam" id="PF00651">
    <property type="entry name" value="BTB"/>
    <property type="match status" value="1"/>
</dbReference>
<evidence type="ECO:0000313" key="2">
    <source>
        <dbReference type="EMBL" id="KAK0716101.1"/>
    </source>
</evidence>
<name>A0AA40AHV3_9PEZI</name>
<dbReference type="Gene3D" id="3.30.710.10">
    <property type="entry name" value="Potassium Channel Kv1.1, Chain A"/>
    <property type="match status" value="1"/>
</dbReference>
<gene>
    <name evidence="2" type="ORF">B0H67DRAFT_554487</name>
</gene>
<sequence length="219" mass="24461">MANKLTCSPVLEREALAPVLEPITVAPSGDVIMVVGKEKRRMRVHSVILSAASPVFKVMFGPNFSEGNHLSTVDPKEIPLPKDNEDALQTIFYIVHFRPDAINDPPSPDLLLQVAIAANKYGFVNALKHPLQAWINDSAIQEPEKLWKLVMASFWIQKEDYFKSTTKKTPGMGWGAIPPSRVYMDDQMPPDAASRFFGKALSYSGTLCIHLQRLILFKQ</sequence>
<feature type="domain" description="BTB" evidence="1">
    <location>
        <begin position="29"/>
        <end position="104"/>
    </location>
</feature>
<accession>A0AA40AHV3</accession>
<dbReference type="SMART" id="SM00225">
    <property type="entry name" value="BTB"/>
    <property type="match status" value="1"/>
</dbReference>
<protein>
    <recommendedName>
        <fullName evidence="1">BTB domain-containing protein</fullName>
    </recommendedName>
</protein>
<dbReference type="CDD" id="cd18186">
    <property type="entry name" value="BTB_POZ_ZBTB_KLHL-like"/>
    <property type="match status" value="1"/>
</dbReference>
<organism evidence="2 3">
    <name type="scientific">Lasiosphaeris hirsuta</name>
    <dbReference type="NCBI Taxonomy" id="260670"/>
    <lineage>
        <taxon>Eukaryota</taxon>
        <taxon>Fungi</taxon>
        <taxon>Dikarya</taxon>
        <taxon>Ascomycota</taxon>
        <taxon>Pezizomycotina</taxon>
        <taxon>Sordariomycetes</taxon>
        <taxon>Sordariomycetidae</taxon>
        <taxon>Sordariales</taxon>
        <taxon>Lasiosphaeriaceae</taxon>
        <taxon>Lasiosphaeris</taxon>
    </lineage>
</organism>
<dbReference type="SUPFAM" id="SSF54695">
    <property type="entry name" value="POZ domain"/>
    <property type="match status" value="1"/>
</dbReference>
<proteinExistence type="predicted"/>
<comment type="caution">
    <text evidence="2">The sequence shown here is derived from an EMBL/GenBank/DDBJ whole genome shotgun (WGS) entry which is preliminary data.</text>
</comment>
<dbReference type="InterPro" id="IPR011333">
    <property type="entry name" value="SKP1/BTB/POZ_sf"/>
</dbReference>